<dbReference type="Proteomes" id="UP001432027">
    <property type="component" value="Unassembled WGS sequence"/>
</dbReference>
<feature type="transmembrane region" description="Helical" evidence="1">
    <location>
        <begin position="59"/>
        <end position="81"/>
    </location>
</feature>
<comment type="caution">
    <text evidence="2">The sequence shown here is derived from an EMBL/GenBank/DDBJ whole genome shotgun (WGS) entry which is preliminary data.</text>
</comment>
<dbReference type="AlphaFoldDB" id="A0AAV5SRW7"/>
<evidence type="ECO:0000313" key="2">
    <source>
        <dbReference type="EMBL" id="GMS82281.1"/>
    </source>
</evidence>
<reference evidence="2" key="1">
    <citation type="submission" date="2023-10" db="EMBL/GenBank/DDBJ databases">
        <title>Genome assembly of Pristionchus species.</title>
        <authorList>
            <person name="Yoshida K."/>
            <person name="Sommer R.J."/>
        </authorList>
    </citation>
    <scope>NUCLEOTIDE SEQUENCE</scope>
    <source>
        <strain evidence="2">RS0144</strain>
    </source>
</reference>
<keyword evidence="1" id="KW-0472">Membrane</keyword>
<name>A0AAV5SRW7_9BILA</name>
<proteinExistence type="predicted"/>
<dbReference type="EMBL" id="BTSX01000002">
    <property type="protein sequence ID" value="GMS82281.1"/>
    <property type="molecule type" value="Genomic_DNA"/>
</dbReference>
<keyword evidence="3" id="KW-1185">Reference proteome</keyword>
<sequence length="163" mass="16757">MMERGRGGKESMATVILVGDYRTPLITVSASSSAATASSASSGSATASAAVRLTTATSAAAAASLSLLLLVHVLLVSAHLLHLVLHHVHHRFGDAEVLDGGSSHVHLGHLVEAFAVLGSEDDISEVNVHPSVARLKVAVVGFAIFQLDEHGVVLGSAEKREGK</sequence>
<keyword evidence="1" id="KW-0812">Transmembrane</keyword>
<organism evidence="2 3">
    <name type="scientific">Pristionchus entomophagus</name>
    <dbReference type="NCBI Taxonomy" id="358040"/>
    <lineage>
        <taxon>Eukaryota</taxon>
        <taxon>Metazoa</taxon>
        <taxon>Ecdysozoa</taxon>
        <taxon>Nematoda</taxon>
        <taxon>Chromadorea</taxon>
        <taxon>Rhabditida</taxon>
        <taxon>Rhabditina</taxon>
        <taxon>Diplogasteromorpha</taxon>
        <taxon>Diplogasteroidea</taxon>
        <taxon>Neodiplogasteridae</taxon>
        <taxon>Pristionchus</taxon>
    </lineage>
</organism>
<gene>
    <name evidence="2" type="ORF">PENTCL1PPCAC_4456</name>
</gene>
<evidence type="ECO:0000256" key="1">
    <source>
        <dbReference type="SAM" id="Phobius"/>
    </source>
</evidence>
<evidence type="ECO:0000313" key="3">
    <source>
        <dbReference type="Proteomes" id="UP001432027"/>
    </source>
</evidence>
<keyword evidence="1" id="KW-1133">Transmembrane helix</keyword>
<accession>A0AAV5SRW7</accession>
<feature type="non-terminal residue" evidence="2">
    <location>
        <position position="163"/>
    </location>
</feature>
<protein>
    <submittedName>
        <fullName evidence="2">Uncharacterized protein</fullName>
    </submittedName>
</protein>